<reference evidence="2" key="1">
    <citation type="submission" date="2014-07" db="EMBL/GenBank/DDBJ databases">
        <authorList>
            <person name="Wibberg D."/>
        </authorList>
    </citation>
    <scope>NUCLEOTIDE SEQUENCE [LARGE SCALE GENOMIC DNA]</scope>
    <source>
        <strain evidence="2">DG5</strain>
    </source>
</reference>
<organism evidence="1 2">
    <name type="scientific">[Clostridium] cellulosi</name>
    <dbReference type="NCBI Taxonomy" id="29343"/>
    <lineage>
        <taxon>Bacteria</taxon>
        <taxon>Bacillati</taxon>
        <taxon>Bacillota</taxon>
        <taxon>Clostridia</taxon>
        <taxon>Eubacteriales</taxon>
        <taxon>Oscillospiraceae</taxon>
        <taxon>Oscillospiraceae incertae sedis</taxon>
    </lineage>
</organism>
<dbReference type="KEGG" id="ccel:CCDG5_1002"/>
<gene>
    <name evidence="1" type="ORF">CCDG5_1002</name>
</gene>
<dbReference type="PATRIC" id="fig|29343.3.peg.1056"/>
<dbReference type="Proteomes" id="UP000032431">
    <property type="component" value="Chromosome I"/>
</dbReference>
<sequence length="127" mass="13947">MIEIKFAGINEVKEICHRLNVEYTEGLKVYAAVEAGNPLGGCGFYIDGKQGTLAFTYMNEAGLEPIEDGLLRASLSYMFENGVETAISKGNISEKMLRRLGFREKDGVYVLDLLHSFLTAGCPSENS</sequence>
<dbReference type="EMBL" id="LM995447">
    <property type="protein sequence ID" value="CDZ24119.1"/>
    <property type="molecule type" value="Genomic_DNA"/>
</dbReference>
<name>A0A078KSK5_9FIRM</name>
<dbReference type="STRING" id="29343.CCDG5_1002"/>
<keyword evidence="2" id="KW-1185">Reference proteome</keyword>
<evidence type="ECO:0008006" key="3">
    <source>
        <dbReference type="Google" id="ProtNLM"/>
    </source>
</evidence>
<evidence type="ECO:0000313" key="2">
    <source>
        <dbReference type="Proteomes" id="UP000032431"/>
    </source>
</evidence>
<evidence type="ECO:0000313" key="1">
    <source>
        <dbReference type="EMBL" id="CDZ24119.1"/>
    </source>
</evidence>
<proteinExistence type="predicted"/>
<dbReference type="AlphaFoldDB" id="A0A078KSK5"/>
<protein>
    <recommendedName>
        <fullName evidence="3">N-acetyltransferase domain-containing protein</fullName>
    </recommendedName>
</protein>
<dbReference type="HOGENOM" id="CLU_1966713_0_0_9"/>
<accession>A0A078KSK5</accession>